<evidence type="ECO:0000313" key="2">
    <source>
        <dbReference type="Proteomes" id="UP001283361"/>
    </source>
</evidence>
<dbReference type="EMBL" id="JAWDGP010000875">
    <property type="protein sequence ID" value="KAK3796510.1"/>
    <property type="molecule type" value="Genomic_DNA"/>
</dbReference>
<dbReference type="AlphaFoldDB" id="A0AAE1AZH9"/>
<keyword evidence="2" id="KW-1185">Reference proteome</keyword>
<protein>
    <submittedName>
        <fullName evidence="1">Uncharacterized protein</fullName>
    </submittedName>
</protein>
<reference evidence="1" key="1">
    <citation type="journal article" date="2023" name="G3 (Bethesda)">
        <title>A reference genome for the long-term kleptoplast-retaining sea slug Elysia crispata morphotype clarki.</title>
        <authorList>
            <person name="Eastman K.E."/>
            <person name="Pendleton A.L."/>
            <person name="Shaikh M.A."/>
            <person name="Suttiyut T."/>
            <person name="Ogas R."/>
            <person name="Tomko P."/>
            <person name="Gavelis G."/>
            <person name="Widhalm J.R."/>
            <person name="Wisecaver J.H."/>
        </authorList>
    </citation>
    <scope>NUCLEOTIDE SEQUENCE</scope>
    <source>
        <strain evidence="1">ECLA1</strain>
    </source>
</reference>
<evidence type="ECO:0000313" key="1">
    <source>
        <dbReference type="EMBL" id="KAK3796510.1"/>
    </source>
</evidence>
<dbReference type="Proteomes" id="UP001283361">
    <property type="component" value="Unassembled WGS sequence"/>
</dbReference>
<gene>
    <name evidence="1" type="ORF">RRG08_003229</name>
</gene>
<proteinExistence type="predicted"/>
<comment type="caution">
    <text evidence="1">The sequence shown here is derived from an EMBL/GenBank/DDBJ whole genome shotgun (WGS) entry which is preliminary data.</text>
</comment>
<name>A0AAE1AZH9_9GAST</name>
<sequence>MRKLRPKSFVNESVGSVEQRDKVSSLAPVRRNIAYTVPSIKLKIIFLIMGFMRSERNSVFSLMYETESPSYLMPSV</sequence>
<accession>A0AAE1AZH9</accession>
<organism evidence="1 2">
    <name type="scientific">Elysia crispata</name>
    <name type="common">lettuce slug</name>
    <dbReference type="NCBI Taxonomy" id="231223"/>
    <lineage>
        <taxon>Eukaryota</taxon>
        <taxon>Metazoa</taxon>
        <taxon>Spiralia</taxon>
        <taxon>Lophotrochozoa</taxon>
        <taxon>Mollusca</taxon>
        <taxon>Gastropoda</taxon>
        <taxon>Heterobranchia</taxon>
        <taxon>Euthyneura</taxon>
        <taxon>Panpulmonata</taxon>
        <taxon>Sacoglossa</taxon>
        <taxon>Placobranchoidea</taxon>
        <taxon>Plakobranchidae</taxon>
        <taxon>Elysia</taxon>
    </lineage>
</organism>